<comment type="caution">
    <text evidence="5">The sequence shown here is derived from an EMBL/GenBank/DDBJ whole genome shotgun (WGS) entry which is preliminary data.</text>
</comment>
<keyword evidence="2" id="KW-0694">RNA-binding</keyword>
<dbReference type="SUPFAM" id="SSF54791">
    <property type="entry name" value="Eukaryotic type KH-domain (KH-domain type I)"/>
    <property type="match status" value="2"/>
</dbReference>
<protein>
    <submittedName>
        <fullName evidence="5">Far upstream element-binding protein 3</fullName>
    </submittedName>
</protein>
<feature type="region of interest" description="Disordered" evidence="3">
    <location>
        <begin position="1"/>
        <end position="61"/>
    </location>
</feature>
<accession>A0A199V026</accession>
<dbReference type="InterPro" id="IPR004088">
    <property type="entry name" value="KH_dom_type_1"/>
</dbReference>
<dbReference type="EMBL" id="LSRQ01003935">
    <property type="protein sequence ID" value="OAY70353.1"/>
    <property type="molecule type" value="Genomic_DNA"/>
</dbReference>
<dbReference type="CDD" id="cd00105">
    <property type="entry name" value="KH-I"/>
    <property type="match status" value="2"/>
</dbReference>
<feature type="domain" description="K Homology" evidence="4">
    <location>
        <begin position="150"/>
        <end position="224"/>
    </location>
</feature>
<dbReference type="Proteomes" id="UP000092600">
    <property type="component" value="Unassembled WGS sequence"/>
</dbReference>
<proteinExistence type="predicted"/>
<evidence type="ECO:0000256" key="2">
    <source>
        <dbReference type="PROSITE-ProRule" id="PRU00117"/>
    </source>
</evidence>
<organism evidence="5 6">
    <name type="scientific">Ananas comosus</name>
    <name type="common">Pineapple</name>
    <name type="synonym">Ananas ananas</name>
    <dbReference type="NCBI Taxonomy" id="4615"/>
    <lineage>
        <taxon>Eukaryota</taxon>
        <taxon>Viridiplantae</taxon>
        <taxon>Streptophyta</taxon>
        <taxon>Embryophyta</taxon>
        <taxon>Tracheophyta</taxon>
        <taxon>Spermatophyta</taxon>
        <taxon>Magnoliopsida</taxon>
        <taxon>Liliopsida</taxon>
        <taxon>Poales</taxon>
        <taxon>Bromeliaceae</taxon>
        <taxon>Bromelioideae</taxon>
        <taxon>Ananas</taxon>
    </lineage>
</organism>
<evidence type="ECO:0000313" key="6">
    <source>
        <dbReference type="Proteomes" id="UP000092600"/>
    </source>
</evidence>
<sequence length="641" mass="67359">DQEVEKSEGPPAVNGQYPLPDNLQPEEDLPKSTTEASGQDGDSSGGQLDSDDLSLQTSSRKIEVPNNKVGVLIGKAGETIKFLQINSGAKIQITRDAQADPQSSTRPVELIGSLESINKAEKLIRDVIAEADAGGSPALVAKGFGTVQSGAEQIEIQVPNEKVGLVIGKGGETIKNLQTRSGARIQLIPQHLPEGDSSKERTVRVTGDKKQIEVAKEMIKEVISQIQLRLLIGSTFSVPYSHLQKRGIRLYLLRVDTPSRLSSLSGGHGQQSYRPRGPSTAASHWGPRLQQPTAGGYDYPQRGMYPPQNAQQYPQSYGSSYSQQPPRTGMSTSWDPRGPGGHPSQSGGYDYYRQGSQPYDARSSGTGPAPGSAPVNYNYAGQSQASGYGQPNPYPQSAPSTQQAYGHGYGEPKYDAHTAGQQMYGGHQQPPMGSQPGYPQQQQQDPYGKPPYGGAQQSYGPPQAPAPSYGSGAPAPQSYPYGSTVPSQPNPNYAQPYGPPSGTADGYAQSYPQQSGQYGQGYPQQGAQQYGQYPQAQPGYADQSVANNANYGYQGGAAAADAGYGNSMPSSGYGAPAPAGGGYGGQAQAGYVQPPPNQSGYEQSVPPSAAQPGYGVHPGGAQAGYAKGPSPQPGYGGQWQV</sequence>
<evidence type="ECO:0000259" key="4">
    <source>
        <dbReference type="SMART" id="SM00322"/>
    </source>
</evidence>
<dbReference type="InterPro" id="IPR004087">
    <property type="entry name" value="KH_dom"/>
</dbReference>
<gene>
    <name evidence="5" type="ORF">ACMD2_25992</name>
</gene>
<feature type="compositionally biased region" description="Low complexity" evidence="3">
    <location>
        <begin position="506"/>
        <end position="578"/>
    </location>
</feature>
<feature type="non-terminal residue" evidence="5">
    <location>
        <position position="1"/>
    </location>
</feature>
<keyword evidence="1" id="KW-0677">Repeat</keyword>
<name>A0A199V026_ANACO</name>
<dbReference type="AlphaFoldDB" id="A0A199V026"/>
<dbReference type="SMART" id="SM00322">
    <property type="entry name" value="KH"/>
    <property type="match status" value="2"/>
</dbReference>
<feature type="compositionally biased region" description="Low complexity" evidence="3">
    <location>
        <begin position="37"/>
        <end position="59"/>
    </location>
</feature>
<reference evidence="5 6" key="1">
    <citation type="journal article" date="2016" name="DNA Res.">
        <title>The draft genome of MD-2 pineapple using hybrid error correction of long reads.</title>
        <authorList>
            <person name="Redwan R.M."/>
            <person name="Saidin A."/>
            <person name="Kumar S.V."/>
        </authorList>
    </citation>
    <scope>NUCLEOTIDE SEQUENCE [LARGE SCALE GENOMIC DNA]</scope>
    <source>
        <strain evidence="6">cv. MD2</strain>
        <tissue evidence="5">Leaf</tissue>
    </source>
</reference>
<feature type="region of interest" description="Disordered" evidence="3">
    <location>
        <begin position="261"/>
        <end position="641"/>
    </location>
</feature>
<evidence type="ECO:0000256" key="1">
    <source>
        <dbReference type="ARBA" id="ARBA00022737"/>
    </source>
</evidence>
<dbReference type="STRING" id="4615.A0A199V026"/>
<dbReference type="Gene3D" id="3.30.1370.10">
    <property type="entry name" value="K Homology domain, type 1"/>
    <property type="match status" value="2"/>
</dbReference>
<feature type="compositionally biased region" description="Polar residues" evidence="3">
    <location>
        <begin position="480"/>
        <end position="493"/>
    </location>
</feature>
<dbReference type="Pfam" id="PF00013">
    <property type="entry name" value="KH_1"/>
    <property type="match status" value="2"/>
</dbReference>
<feature type="domain" description="K Homology" evidence="4">
    <location>
        <begin position="56"/>
        <end position="129"/>
    </location>
</feature>
<dbReference type="InterPro" id="IPR036612">
    <property type="entry name" value="KH_dom_type_1_sf"/>
</dbReference>
<feature type="compositionally biased region" description="Low complexity" evidence="3">
    <location>
        <begin position="428"/>
        <end position="478"/>
    </location>
</feature>
<dbReference type="PANTHER" id="PTHR10288">
    <property type="entry name" value="KH DOMAIN CONTAINING RNA BINDING PROTEIN"/>
    <property type="match status" value="1"/>
</dbReference>
<dbReference type="PROSITE" id="PS50084">
    <property type="entry name" value="KH_TYPE_1"/>
    <property type="match status" value="2"/>
</dbReference>
<evidence type="ECO:0000313" key="5">
    <source>
        <dbReference type="EMBL" id="OAY70353.1"/>
    </source>
</evidence>
<dbReference type="GO" id="GO:0003723">
    <property type="term" value="F:RNA binding"/>
    <property type="evidence" value="ECO:0007669"/>
    <property type="project" value="UniProtKB-UniRule"/>
</dbReference>
<feature type="compositionally biased region" description="Low complexity" evidence="3">
    <location>
        <begin position="311"/>
        <end position="326"/>
    </location>
</feature>
<feature type="compositionally biased region" description="Polar residues" evidence="3">
    <location>
        <begin position="379"/>
        <end position="404"/>
    </location>
</feature>
<evidence type="ECO:0000256" key="3">
    <source>
        <dbReference type="SAM" id="MobiDB-lite"/>
    </source>
</evidence>